<feature type="signal peptide" evidence="4">
    <location>
        <begin position="1"/>
        <end position="27"/>
    </location>
</feature>
<keyword evidence="6" id="KW-1185">Reference proteome</keyword>
<dbReference type="Pfam" id="PF00400">
    <property type="entry name" value="WD40"/>
    <property type="match status" value="3"/>
</dbReference>
<organism evidence="5 6">
    <name type="scientific">Engystomops pustulosus</name>
    <name type="common">Tungara frog</name>
    <name type="synonym">Physalaemus pustulosus</name>
    <dbReference type="NCBI Taxonomy" id="76066"/>
    <lineage>
        <taxon>Eukaryota</taxon>
        <taxon>Metazoa</taxon>
        <taxon>Chordata</taxon>
        <taxon>Craniata</taxon>
        <taxon>Vertebrata</taxon>
        <taxon>Euteleostomi</taxon>
        <taxon>Amphibia</taxon>
        <taxon>Batrachia</taxon>
        <taxon>Anura</taxon>
        <taxon>Neobatrachia</taxon>
        <taxon>Hyloidea</taxon>
        <taxon>Leptodactylidae</taxon>
        <taxon>Leiuperinae</taxon>
        <taxon>Engystomops</taxon>
    </lineage>
</organism>
<evidence type="ECO:0000313" key="6">
    <source>
        <dbReference type="Proteomes" id="UP000824782"/>
    </source>
</evidence>
<evidence type="ECO:0000313" key="5">
    <source>
        <dbReference type="EMBL" id="KAG8538464.1"/>
    </source>
</evidence>
<dbReference type="InterPro" id="IPR020472">
    <property type="entry name" value="WD40_PAC1"/>
</dbReference>
<dbReference type="InterPro" id="IPR015943">
    <property type="entry name" value="WD40/YVTN_repeat-like_dom_sf"/>
</dbReference>
<dbReference type="Gene3D" id="2.130.10.10">
    <property type="entry name" value="YVTN repeat-like/Quinoprotein amine dehydrogenase"/>
    <property type="match status" value="1"/>
</dbReference>
<feature type="repeat" description="WD" evidence="3">
    <location>
        <begin position="63"/>
        <end position="104"/>
    </location>
</feature>
<dbReference type="SUPFAM" id="SSF50978">
    <property type="entry name" value="WD40 repeat-like"/>
    <property type="match status" value="1"/>
</dbReference>
<dbReference type="InterPro" id="IPR001680">
    <property type="entry name" value="WD40_rpt"/>
</dbReference>
<dbReference type="FunFam" id="2.130.10.10:FF:000411">
    <property type="entry name" value="U4/U6 small nuclear ribonucleoprotein Prp4"/>
    <property type="match status" value="1"/>
</dbReference>
<dbReference type="PANTHER" id="PTHR19846">
    <property type="entry name" value="WD40 REPEAT PROTEIN"/>
    <property type="match status" value="1"/>
</dbReference>
<dbReference type="InterPro" id="IPR036322">
    <property type="entry name" value="WD40_repeat_dom_sf"/>
</dbReference>
<name>A0AAV6YLZ6_ENGPU</name>
<evidence type="ECO:0000256" key="1">
    <source>
        <dbReference type="ARBA" id="ARBA00022574"/>
    </source>
</evidence>
<dbReference type="PROSITE" id="PS50294">
    <property type="entry name" value="WD_REPEATS_REGION"/>
    <property type="match status" value="3"/>
</dbReference>
<dbReference type="Proteomes" id="UP000824782">
    <property type="component" value="Unassembled WGS sequence"/>
</dbReference>
<keyword evidence="1 3" id="KW-0853">WD repeat</keyword>
<evidence type="ECO:0000256" key="4">
    <source>
        <dbReference type="SAM" id="SignalP"/>
    </source>
</evidence>
<dbReference type="GO" id="GO:0030621">
    <property type="term" value="F:U4 snRNA binding"/>
    <property type="evidence" value="ECO:0007669"/>
    <property type="project" value="TreeGrafter"/>
</dbReference>
<evidence type="ECO:0000256" key="3">
    <source>
        <dbReference type="PROSITE-ProRule" id="PRU00221"/>
    </source>
</evidence>
<dbReference type="InterPro" id="IPR019775">
    <property type="entry name" value="WD40_repeat_CS"/>
</dbReference>
<dbReference type="GO" id="GO:0046540">
    <property type="term" value="C:U4/U6 x U5 tri-snRNP complex"/>
    <property type="evidence" value="ECO:0007669"/>
    <property type="project" value="TreeGrafter"/>
</dbReference>
<dbReference type="PANTHER" id="PTHR19846:SF0">
    <property type="entry name" value="PRE-MRNA PROCESSING FACTOR 4"/>
    <property type="match status" value="1"/>
</dbReference>
<dbReference type="SMART" id="SM00320">
    <property type="entry name" value="WD40"/>
    <property type="match status" value="3"/>
</dbReference>
<accession>A0AAV6YLZ6</accession>
<comment type="caution">
    <text evidence="5">The sequence shown here is derived from an EMBL/GenBank/DDBJ whole genome shotgun (WGS) entry which is preliminary data.</text>
</comment>
<feature type="chain" id="PRO_5043574497" evidence="4">
    <location>
        <begin position="28"/>
        <end position="182"/>
    </location>
</feature>
<dbReference type="EMBL" id="WNYA01021001">
    <property type="protein sequence ID" value="KAG8538464.1"/>
    <property type="molecule type" value="Genomic_DNA"/>
</dbReference>
<dbReference type="PRINTS" id="PR00320">
    <property type="entry name" value="GPROTEINBRPT"/>
</dbReference>
<feature type="repeat" description="WD" evidence="3">
    <location>
        <begin position="105"/>
        <end position="137"/>
    </location>
</feature>
<sequence>MRHVMSLERRWMYWAGVLLRLVRPGTSSSMGIVHNTTYLALHRGLDAFGRVWDLRTGRCIMFLEGHLKEIYSINFSPNGFHVATGSGDNTCKVWDLRQRRCIYTIPAHQNLISAVRFQPTNGQYLVTGAYDNTAKVWTHPLWSPLKTLAGHEGKVMGLDISADGELIATCSYDRTFKLWMAE</sequence>
<dbReference type="PROSITE" id="PS50082">
    <property type="entry name" value="WD_REPEATS_2"/>
    <property type="match status" value="3"/>
</dbReference>
<reference evidence="5" key="1">
    <citation type="thesis" date="2020" institute="ProQuest LLC" country="789 East Eisenhower Parkway, Ann Arbor, MI, USA">
        <title>Comparative Genomics and Chromosome Evolution.</title>
        <authorList>
            <person name="Mudd A.B."/>
        </authorList>
    </citation>
    <scope>NUCLEOTIDE SEQUENCE</scope>
    <source>
        <strain evidence="5">237g6f4</strain>
        <tissue evidence="5">Blood</tissue>
    </source>
</reference>
<dbReference type="AlphaFoldDB" id="A0AAV6YLZ6"/>
<gene>
    <name evidence="5" type="ORF">GDO81_022611</name>
</gene>
<keyword evidence="4" id="KW-0732">Signal</keyword>
<feature type="repeat" description="WD" evidence="3">
    <location>
        <begin position="148"/>
        <end position="182"/>
    </location>
</feature>
<dbReference type="GO" id="GO:0017070">
    <property type="term" value="F:U6 snRNA binding"/>
    <property type="evidence" value="ECO:0007669"/>
    <property type="project" value="TreeGrafter"/>
</dbReference>
<dbReference type="GO" id="GO:0000398">
    <property type="term" value="P:mRNA splicing, via spliceosome"/>
    <property type="evidence" value="ECO:0007669"/>
    <property type="project" value="TreeGrafter"/>
</dbReference>
<dbReference type="PROSITE" id="PS00678">
    <property type="entry name" value="WD_REPEATS_1"/>
    <property type="match status" value="1"/>
</dbReference>
<evidence type="ECO:0000256" key="2">
    <source>
        <dbReference type="ARBA" id="ARBA00022737"/>
    </source>
</evidence>
<protein>
    <submittedName>
        <fullName evidence="5">Uncharacterized protein</fullName>
    </submittedName>
</protein>
<keyword evidence="2" id="KW-0677">Repeat</keyword>
<proteinExistence type="predicted"/>